<dbReference type="EMBL" id="CP044016">
    <property type="protein sequence ID" value="QES90505.1"/>
    <property type="molecule type" value="Genomic_DNA"/>
</dbReference>
<dbReference type="RefSeq" id="WP_131331486.1">
    <property type="nucleotide sequence ID" value="NZ_CP044016.1"/>
</dbReference>
<dbReference type="KEGG" id="arac:E0W69_018195"/>
<dbReference type="OrthoDB" id="9807502at2"/>
<accession>A0A5P2G4Q3</accession>
<evidence type="ECO:0000256" key="2">
    <source>
        <dbReference type="ARBA" id="ARBA00012171"/>
    </source>
</evidence>
<evidence type="ECO:0000256" key="1">
    <source>
        <dbReference type="ARBA" id="ARBA00005213"/>
    </source>
</evidence>
<dbReference type="Proteomes" id="UP000292424">
    <property type="component" value="Chromosome"/>
</dbReference>
<proteinExistence type="predicted"/>
<sequence length="506" mass="57962">MPANEIKVTSEIGRLRRLLIHSPDGGIGKVIPAKFKEWLYDDTVQLSQMRKDYNDYIKLLLYFLDPEKVELVKNAESEGLPKDSLQYDCYKPDKSTYFNSDKVLDSQYLLSQILHDDAVKKQIISAVCAWEGTGFRTEKKLLSIQSPFTLAKVLITGILHDENGEDVYIFQPLPNFIFTRDIGITINDQLLLSNAATPARERESMLMRFISQYHLFKGREDALMEVSEPGNYFLTSEEDQSAYKISVEGGDVMMIAPNHLLVGCSERTTAAGINEIIHTIFKNNKTGIEKISVIKIPRHRSVMHIDTVFTQVKRNVWVLFGQFSEKYDALSKDKAFSYRHLFLQEGENAAQFKIEIYRFYKPLNVDYDATQNYQCDIQDRITGIESLLHDISVNDFNVKPEDVKVIYSGDGVFPYDEREQWTDSCNLLALKEGVVIGYDRNEKTIQAFENNGFTIYTPEQLFELFEQKVTSPDDLENVLIVLHSSELSRARGGAHCMSCPLLRDEI</sequence>
<dbReference type="GO" id="GO:0016990">
    <property type="term" value="F:arginine deiminase activity"/>
    <property type="evidence" value="ECO:0007669"/>
    <property type="project" value="UniProtKB-EC"/>
</dbReference>
<keyword evidence="4" id="KW-0808">Transferase</keyword>
<comment type="pathway">
    <text evidence="1">Amino-acid degradation; L-arginine degradation via ADI pathway; carbamoyl phosphate from L-arginine: step 1/2.</text>
</comment>
<dbReference type="PANTHER" id="PTHR47271:SF2">
    <property type="entry name" value="ARGININE DEIMINASE"/>
    <property type="match status" value="1"/>
</dbReference>
<dbReference type="EC" id="3.5.3.6" evidence="2"/>
<dbReference type="AlphaFoldDB" id="A0A5P2G4Q3"/>
<evidence type="ECO:0000256" key="3">
    <source>
        <dbReference type="ARBA" id="ARBA00049429"/>
    </source>
</evidence>
<evidence type="ECO:0000313" key="4">
    <source>
        <dbReference type="EMBL" id="QES90505.1"/>
    </source>
</evidence>
<protein>
    <recommendedName>
        <fullName evidence="2">arginine deiminase</fullName>
        <ecNumber evidence="2">3.5.3.6</ecNumber>
    </recommendedName>
</protein>
<name>A0A5P2G4Q3_9BACT</name>
<reference evidence="4 5" key="1">
    <citation type="submission" date="2019-09" db="EMBL/GenBank/DDBJ databases">
        <title>Complete genome sequence of Arachidicoccus sp. B3-10 isolated from apple orchard soil.</title>
        <authorList>
            <person name="Kim H.S."/>
            <person name="Han K.-I."/>
            <person name="Suh M.K."/>
            <person name="Lee K.C."/>
            <person name="Eom M.K."/>
            <person name="Kim J.-S."/>
            <person name="Kang S.W."/>
            <person name="Sin Y."/>
            <person name="Lee J.-S."/>
        </authorList>
    </citation>
    <scope>NUCLEOTIDE SEQUENCE [LARGE SCALE GENOMIC DNA]</scope>
    <source>
        <strain evidence="4 5">B3-10</strain>
    </source>
</reference>
<dbReference type="Gene3D" id="3.75.10.10">
    <property type="entry name" value="L-arginine/glycine Amidinotransferase, Chain A"/>
    <property type="match status" value="2"/>
</dbReference>
<dbReference type="GO" id="GO:0019546">
    <property type="term" value="P:L-arginine deiminase pathway"/>
    <property type="evidence" value="ECO:0007669"/>
    <property type="project" value="TreeGrafter"/>
</dbReference>
<keyword evidence="5" id="KW-1185">Reference proteome</keyword>
<gene>
    <name evidence="4" type="ORF">E0W69_018195</name>
</gene>
<dbReference type="GO" id="GO:0016740">
    <property type="term" value="F:transferase activity"/>
    <property type="evidence" value="ECO:0007669"/>
    <property type="project" value="UniProtKB-KW"/>
</dbReference>
<organism evidence="4 5">
    <name type="scientific">Rhizosphaericola mali</name>
    <dbReference type="NCBI Taxonomy" id="2545455"/>
    <lineage>
        <taxon>Bacteria</taxon>
        <taxon>Pseudomonadati</taxon>
        <taxon>Bacteroidota</taxon>
        <taxon>Chitinophagia</taxon>
        <taxon>Chitinophagales</taxon>
        <taxon>Chitinophagaceae</taxon>
        <taxon>Rhizosphaericola</taxon>
    </lineage>
</organism>
<dbReference type="PANTHER" id="PTHR47271">
    <property type="entry name" value="ARGININE DEIMINASE"/>
    <property type="match status" value="1"/>
</dbReference>
<evidence type="ECO:0000313" key="5">
    <source>
        <dbReference type="Proteomes" id="UP000292424"/>
    </source>
</evidence>
<comment type="catalytic activity">
    <reaction evidence="3">
        <text>L-arginine + H2O = L-citrulline + NH4(+)</text>
        <dbReference type="Rhea" id="RHEA:19597"/>
        <dbReference type="ChEBI" id="CHEBI:15377"/>
        <dbReference type="ChEBI" id="CHEBI:28938"/>
        <dbReference type="ChEBI" id="CHEBI:32682"/>
        <dbReference type="ChEBI" id="CHEBI:57743"/>
        <dbReference type="EC" id="3.5.3.6"/>
    </reaction>
</comment>
<dbReference type="SUPFAM" id="SSF55909">
    <property type="entry name" value="Pentein"/>
    <property type="match status" value="2"/>
</dbReference>
<dbReference type="Pfam" id="PF02274">
    <property type="entry name" value="ADI"/>
    <property type="match status" value="1"/>
</dbReference>